<dbReference type="EMBL" id="LAZR01008817">
    <property type="protein sequence ID" value="KKM76388.1"/>
    <property type="molecule type" value="Genomic_DNA"/>
</dbReference>
<reference evidence="2" key="1">
    <citation type="journal article" date="2015" name="Nature">
        <title>Complex archaea that bridge the gap between prokaryotes and eukaryotes.</title>
        <authorList>
            <person name="Spang A."/>
            <person name="Saw J.H."/>
            <person name="Jorgensen S.L."/>
            <person name="Zaremba-Niedzwiedzka K."/>
            <person name="Martijn J."/>
            <person name="Lind A.E."/>
            <person name="van Eijk R."/>
            <person name="Schleper C."/>
            <person name="Guy L."/>
            <person name="Ettema T.J."/>
        </authorList>
    </citation>
    <scope>NUCLEOTIDE SEQUENCE</scope>
</reference>
<comment type="caution">
    <text evidence="2">The sequence shown here is derived from an EMBL/GenBank/DDBJ whole genome shotgun (WGS) entry which is preliminary data.</text>
</comment>
<feature type="compositionally biased region" description="Basic and acidic residues" evidence="1">
    <location>
        <begin position="100"/>
        <end position="112"/>
    </location>
</feature>
<protein>
    <submittedName>
        <fullName evidence="2">Uncharacterized protein</fullName>
    </submittedName>
</protein>
<dbReference type="AlphaFoldDB" id="A0A0F9K363"/>
<organism evidence="2">
    <name type="scientific">marine sediment metagenome</name>
    <dbReference type="NCBI Taxonomy" id="412755"/>
    <lineage>
        <taxon>unclassified sequences</taxon>
        <taxon>metagenomes</taxon>
        <taxon>ecological metagenomes</taxon>
    </lineage>
</organism>
<name>A0A0F9K363_9ZZZZ</name>
<evidence type="ECO:0000313" key="2">
    <source>
        <dbReference type="EMBL" id="KKM76388.1"/>
    </source>
</evidence>
<sequence length="112" mass="12850">MKRILTAALIASTLLLSSNALRAGDNVPKQPRHNPEQMVERMAKNLNLTEEQKTNITAVKKDEFEKISALREENKKKIESYLTDEQKKQLEQQKNAKKSHCSDRNHKDGAHK</sequence>
<dbReference type="Gene3D" id="1.20.120.1490">
    <property type="match status" value="1"/>
</dbReference>
<proteinExistence type="predicted"/>
<accession>A0A0F9K363</accession>
<gene>
    <name evidence="2" type="ORF">LCGC14_1380630</name>
</gene>
<feature type="region of interest" description="Disordered" evidence="1">
    <location>
        <begin position="84"/>
        <end position="112"/>
    </location>
</feature>
<evidence type="ECO:0000256" key="1">
    <source>
        <dbReference type="SAM" id="MobiDB-lite"/>
    </source>
</evidence>